<dbReference type="InterPro" id="IPR000524">
    <property type="entry name" value="Tscrpt_reg_HTH_GntR"/>
</dbReference>
<proteinExistence type="predicted"/>
<dbReference type="RefSeq" id="WP_235607368.1">
    <property type="nucleotide sequence ID" value="NZ_MVOG01000027.1"/>
</dbReference>
<reference evidence="5 6" key="1">
    <citation type="journal article" date="2017" name="ISME J.">
        <title>Unveiling bifidobacterial biogeography across the mammalian branch of the tree of life.</title>
        <authorList>
            <person name="Milani C."/>
            <person name="Mangifesta M."/>
            <person name="Mancabelli L."/>
            <person name="Lugli G.A."/>
            <person name="James K."/>
            <person name="Duranti S."/>
            <person name="Turroni F."/>
            <person name="Ferrario C."/>
            <person name="Ossiprandi M.C."/>
            <person name="van Sinderen D."/>
            <person name="Ventura M."/>
        </authorList>
    </citation>
    <scope>NUCLEOTIDE SEQUENCE [LARGE SCALE GENOMIC DNA]</scope>
    <source>
        <strain evidence="5 6">70</strain>
    </source>
</reference>
<evidence type="ECO:0000256" key="3">
    <source>
        <dbReference type="ARBA" id="ARBA00023163"/>
    </source>
</evidence>
<evidence type="ECO:0000313" key="6">
    <source>
        <dbReference type="Proteomes" id="UP000217986"/>
    </source>
</evidence>
<dbReference type="Gene3D" id="1.10.10.10">
    <property type="entry name" value="Winged helix-like DNA-binding domain superfamily/Winged helix DNA-binding domain"/>
    <property type="match status" value="1"/>
</dbReference>
<evidence type="ECO:0000256" key="1">
    <source>
        <dbReference type="ARBA" id="ARBA00023015"/>
    </source>
</evidence>
<dbReference type="InterPro" id="IPR036390">
    <property type="entry name" value="WH_DNA-bd_sf"/>
</dbReference>
<dbReference type="GO" id="GO:0003677">
    <property type="term" value="F:DNA binding"/>
    <property type="evidence" value="ECO:0007669"/>
    <property type="project" value="UniProtKB-KW"/>
</dbReference>
<keyword evidence="3" id="KW-0804">Transcription</keyword>
<feature type="domain" description="HTH gntR-type" evidence="4">
    <location>
        <begin position="12"/>
        <end position="80"/>
    </location>
</feature>
<dbReference type="PANTHER" id="PTHR38445">
    <property type="entry name" value="HTH-TYPE TRANSCRIPTIONAL REPRESSOR YTRA"/>
    <property type="match status" value="1"/>
</dbReference>
<dbReference type="SUPFAM" id="SSF46785">
    <property type="entry name" value="Winged helix' DNA-binding domain"/>
    <property type="match status" value="1"/>
</dbReference>
<dbReference type="PROSITE" id="PS50949">
    <property type="entry name" value="HTH_GNTR"/>
    <property type="match status" value="1"/>
</dbReference>
<name>A0A2A2EIC0_9BIFI</name>
<sequence>MMDIVINAASMTPIYEQIVDRIRAFIKTGDLRAGDALPSVRALARQCAISALTAKKAYDVLEQEGLVVTVQGKGTFVAEVSPNIVAEELNRRVEEEFAQAIAKARRLRLDDGEIMELVTMLLDETDDEATDMEGETR</sequence>
<accession>A0A2A2EIC0</accession>
<dbReference type="Pfam" id="PF00392">
    <property type="entry name" value="GntR"/>
    <property type="match status" value="1"/>
</dbReference>
<keyword evidence="2" id="KW-0238">DNA-binding</keyword>
<dbReference type="SMART" id="SM00345">
    <property type="entry name" value="HTH_GNTR"/>
    <property type="match status" value="1"/>
</dbReference>
<evidence type="ECO:0000313" key="5">
    <source>
        <dbReference type="EMBL" id="PAU68666.1"/>
    </source>
</evidence>
<gene>
    <name evidence="5" type="ORF">B1400_1284</name>
</gene>
<comment type="caution">
    <text evidence="5">The sequence shown here is derived from an EMBL/GenBank/DDBJ whole genome shotgun (WGS) entry which is preliminary data.</text>
</comment>
<dbReference type="CDD" id="cd07377">
    <property type="entry name" value="WHTH_GntR"/>
    <property type="match status" value="1"/>
</dbReference>
<dbReference type="EMBL" id="MVOG01000027">
    <property type="protein sequence ID" value="PAU68666.1"/>
    <property type="molecule type" value="Genomic_DNA"/>
</dbReference>
<keyword evidence="1" id="KW-0805">Transcription regulation</keyword>
<organism evidence="5 6">
    <name type="scientific">Bifidobacterium italicum</name>
    <dbReference type="NCBI Taxonomy" id="1960968"/>
    <lineage>
        <taxon>Bacteria</taxon>
        <taxon>Bacillati</taxon>
        <taxon>Actinomycetota</taxon>
        <taxon>Actinomycetes</taxon>
        <taxon>Bifidobacteriales</taxon>
        <taxon>Bifidobacteriaceae</taxon>
        <taxon>Bifidobacterium</taxon>
    </lineage>
</organism>
<evidence type="ECO:0000256" key="2">
    <source>
        <dbReference type="ARBA" id="ARBA00023125"/>
    </source>
</evidence>
<dbReference type="PANTHER" id="PTHR38445:SF7">
    <property type="entry name" value="GNTR-FAMILY TRANSCRIPTIONAL REGULATOR"/>
    <property type="match status" value="1"/>
</dbReference>
<evidence type="ECO:0000259" key="4">
    <source>
        <dbReference type="PROSITE" id="PS50949"/>
    </source>
</evidence>
<protein>
    <submittedName>
        <fullName evidence="5">GntR family transcriptional regulator</fullName>
    </submittedName>
</protein>
<dbReference type="GO" id="GO:0003700">
    <property type="term" value="F:DNA-binding transcription factor activity"/>
    <property type="evidence" value="ECO:0007669"/>
    <property type="project" value="InterPro"/>
</dbReference>
<keyword evidence="6" id="KW-1185">Reference proteome</keyword>
<dbReference type="Proteomes" id="UP000217986">
    <property type="component" value="Unassembled WGS sequence"/>
</dbReference>
<dbReference type="InterPro" id="IPR036388">
    <property type="entry name" value="WH-like_DNA-bd_sf"/>
</dbReference>
<dbReference type="AlphaFoldDB" id="A0A2A2EIC0"/>